<keyword evidence="10" id="KW-1185">Reference proteome</keyword>
<comment type="subunit">
    <text evidence="1">The 26S proteasome consists of a 20S proteasome core and two 19S regulatory subunits. The 20S proteasome core is a barrel-shaped complex made of 28 subunits that are arranged in four stacked rings. The two outer rings are each formed by seven alpha subunits, and the two inner rings are formed by seven beta subunits. The proteolytic activity is exerted by three beta-subunits PSMB5, PSMB6 and PSMB7.</text>
</comment>
<dbReference type="PANTHER" id="PTHR32194">
    <property type="entry name" value="METALLOPROTEASE TLDD"/>
    <property type="match status" value="1"/>
</dbReference>
<comment type="subunit">
    <text evidence="8">Component of the proteasome complex.</text>
</comment>
<evidence type="ECO:0000313" key="9">
    <source>
        <dbReference type="EMBL" id="OQR67908.1"/>
    </source>
</evidence>
<evidence type="ECO:0000256" key="5">
    <source>
        <dbReference type="ARBA" id="ARBA00024953"/>
    </source>
</evidence>
<dbReference type="InterPro" id="IPR001353">
    <property type="entry name" value="Proteasome_sua/b"/>
</dbReference>
<dbReference type="PANTHER" id="PTHR32194:SF2">
    <property type="entry name" value="PROTEASOME SUBUNIT BETA TYPE-1"/>
    <property type="match status" value="1"/>
</dbReference>
<dbReference type="InterPro" id="IPR023333">
    <property type="entry name" value="Proteasome_suB-type"/>
</dbReference>
<dbReference type="CDD" id="cd03758">
    <property type="entry name" value="proteasome_beta_type_2"/>
    <property type="match status" value="1"/>
</dbReference>
<dbReference type="GO" id="GO:0005634">
    <property type="term" value="C:nucleus"/>
    <property type="evidence" value="ECO:0007669"/>
    <property type="project" value="UniProtKB-SubCell"/>
</dbReference>
<dbReference type="GO" id="GO:0005737">
    <property type="term" value="C:cytoplasm"/>
    <property type="evidence" value="ECO:0007669"/>
    <property type="project" value="UniProtKB-SubCell"/>
</dbReference>
<evidence type="ECO:0000256" key="7">
    <source>
        <dbReference type="ARBA" id="ARBA00049625"/>
    </source>
</evidence>
<evidence type="ECO:0000256" key="8">
    <source>
        <dbReference type="RuleBase" id="RU004203"/>
    </source>
</evidence>
<evidence type="ECO:0000256" key="4">
    <source>
        <dbReference type="ARBA" id="ARBA00023242"/>
    </source>
</evidence>
<dbReference type="PROSITE" id="PS00854">
    <property type="entry name" value="PROTEASOME_BETA_1"/>
    <property type="match status" value="1"/>
</dbReference>
<dbReference type="FunFam" id="3.60.20.10:FF:000008">
    <property type="entry name" value="Proteasome subunit beta type-4"/>
    <property type="match status" value="1"/>
</dbReference>
<accession>A0A1V9X3C2</accession>
<keyword evidence="4 8" id="KW-0539">Nucleus</keyword>
<dbReference type="InterPro" id="IPR029055">
    <property type="entry name" value="Ntn_hydrolases_N"/>
</dbReference>
<keyword evidence="2 8" id="KW-0963">Cytoplasm</keyword>
<evidence type="ECO:0000256" key="6">
    <source>
        <dbReference type="ARBA" id="ARBA00026071"/>
    </source>
</evidence>
<sequence>MECLLGVQCNDFALLAADGSVTFSIMMVKSDEQKITKLSDSIAMAVCGESGDTVQFAEFIAKNIQLYKMRNGYDLSPAAAATYTRKNLADRLRSRSPFQVNLLLAGYDHVTNKPELYFIDYLAVVAKVPFAAHGYGSFFSGSIFDTEYRPDMNIQEAQNLLKRCVAEIQKRLMINLPNFKVVAITKEGIKDLPDIAVAPLK</sequence>
<dbReference type="FunCoup" id="A0A1V9X3C2">
    <property type="interactions" value="1335"/>
</dbReference>
<name>A0A1V9X3C2_9ACAR</name>
<dbReference type="GO" id="GO:0005839">
    <property type="term" value="C:proteasome core complex"/>
    <property type="evidence" value="ECO:0007669"/>
    <property type="project" value="InterPro"/>
</dbReference>
<keyword evidence="3 8" id="KW-0647">Proteasome</keyword>
<evidence type="ECO:0000256" key="1">
    <source>
        <dbReference type="ARBA" id="ARBA00011656"/>
    </source>
</evidence>
<comment type="similarity">
    <text evidence="8">Belongs to the peptidase T1B family.</text>
</comment>
<dbReference type="InterPro" id="IPR035206">
    <property type="entry name" value="Proteasome_beta2"/>
</dbReference>
<dbReference type="OrthoDB" id="268428at2759"/>
<organism evidence="9 10">
    <name type="scientific">Tropilaelaps mercedesae</name>
    <dbReference type="NCBI Taxonomy" id="418985"/>
    <lineage>
        <taxon>Eukaryota</taxon>
        <taxon>Metazoa</taxon>
        <taxon>Ecdysozoa</taxon>
        <taxon>Arthropoda</taxon>
        <taxon>Chelicerata</taxon>
        <taxon>Arachnida</taxon>
        <taxon>Acari</taxon>
        <taxon>Parasitiformes</taxon>
        <taxon>Mesostigmata</taxon>
        <taxon>Gamasina</taxon>
        <taxon>Dermanyssoidea</taxon>
        <taxon>Laelapidae</taxon>
        <taxon>Tropilaelaps</taxon>
    </lineage>
</organism>
<gene>
    <name evidence="9" type="ORF">BIW11_13236</name>
</gene>
<evidence type="ECO:0000313" key="10">
    <source>
        <dbReference type="Proteomes" id="UP000192247"/>
    </source>
</evidence>
<dbReference type="InterPro" id="IPR016050">
    <property type="entry name" value="Proteasome_bsu_CS"/>
</dbReference>
<dbReference type="Proteomes" id="UP000192247">
    <property type="component" value="Unassembled WGS sequence"/>
</dbReference>
<dbReference type="SUPFAM" id="SSF56235">
    <property type="entry name" value="N-terminal nucleophile aminohydrolases (Ntn hydrolases)"/>
    <property type="match status" value="1"/>
</dbReference>
<dbReference type="EMBL" id="MNPL01026876">
    <property type="protein sequence ID" value="OQR67908.1"/>
    <property type="molecule type" value="Genomic_DNA"/>
</dbReference>
<evidence type="ECO:0000256" key="2">
    <source>
        <dbReference type="ARBA" id="ARBA00022490"/>
    </source>
</evidence>
<dbReference type="PROSITE" id="PS51476">
    <property type="entry name" value="PROTEASOME_BETA_2"/>
    <property type="match status" value="1"/>
</dbReference>
<protein>
    <recommendedName>
        <fullName evidence="8">Proteasome subunit beta</fullName>
    </recommendedName>
</protein>
<dbReference type="Pfam" id="PF00227">
    <property type="entry name" value="Proteasome"/>
    <property type="match status" value="1"/>
</dbReference>
<comment type="subcellular location">
    <subcellularLocation>
        <location evidence="8">Cytoplasm</location>
    </subcellularLocation>
    <subcellularLocation>
        <location evidence="8">Nucleus</location>
    </subcellularLocation>
</comment>
<comment type="function">
    <text evidence="8">Component of the proteasome, a multicatalytic proteinase complex which is characterized by its ability to cleave peptides with Arg, Phe, Tyr, Leu, and Glu adjacent to the leaving group at neutral or slightly basic pH. The proteasome has an ATP-dependent proteolytic activity.</text>
</comment>
<dbReference type="GO" id="GO:0010498">
    <property type="term" value="P:proteasomal protein catabolic process"/>
    <property type="evidence" value="ECO:0007669"/>
    <property type="project" value="InterPro"/>
</dbReference>
<dbReference type="Gene3D" id="3.60.20.10">
    <property type="entry name" value="Glutamine Phosphoribosylpyrophosphate, subunit 1, domain 1"/>
    <property type="match status" value="1"/>
</dbReference>
<dbReference type="STRING" id="418985.A0A1V9X3C2"/>
<dbReference type="InParanoid" id="A0A1V9X3C2"/>
<comment type="caution">
    <text evidence="9">The sequence shown here is derived from an EMBL/GenBank/DDBJ whole genome shotgun (WGS) entry which is preliminary data.</text>
</comment>
<evidence type="ECO:0000256" key="3">
    <source>
        <dbReference type="ARBA" id="ARBA00022942"/>
    </source>
</evidence>
<proteinExistence type="inferred from homology"/>
<comment type="function">
    <text evidence="7">Non-catalytic component of the 20S core proteasome complex involved in the proteolytic degradation of most intracellular proteins. This complex plays numerous essential roles within the cell by associating with different regulatory particles. Associated with two 19S regulatory particles, forms the 26S proteasome and thus participates in the ATP-dependent degradation of ubiquitinated proteins. The 26S proteasome plays a key role in the maintenance of protein homeostasis by removing misfolded or damaged proteins that could impair cellular functions, and by removing proteins whose functions are no longer required. Associated with the PA200 or PA28, the 20S proteasome mediates ubiquitin-independent protein degradation. This type of proteolysis is required in several pathways including spermatogenesis (20S-PA200 complex) or generation of a subset of MHC class I-presented antigenic peptides (20S-PA28 complex).</text>
</comment>
<reference evidence="9 10" key="1">
    <citation type="journal article" date="2017" name="Gigascience">
        <title>Draft genome of the honey bee ectoparasitic mite, Tropilaelaps mercedesae, is shaped by the parasitic life history.</title>
        <authorList>
            <person name="Dong X."/>
            <person name="Armstrong S.D."/>
            <person name="Xia D."/>
            <person name="Makepeace B.L."/>
            <person name="Darby A.C."/>
            <person name="Kadowaki T."/>
        </authorList>
    </citation>
    <scope>NUCLEOTIDE SEQUENCE [LARGE SCALE GENOMIC DNA]</scope>
    <source>
        <strain evidence="9">Wuxi-XJTLU</strain>
    </source>
</reference>
<dbReference type="AlphaFoldDB" id="A0A1V9X3C2"/>
<comment type="subunit">
    <text evidence="6">The 26S proteasome consists of a 20S proteasome core and two 19S regulatory subunits. The 20S proteasome core is composed of 28 subunits that are arranged in four stacked rings, resulting in a barrel-shaped structure. The two end rings are each formed by seven alpha subunits, and the two central rings are each formed by seven beta subunits. The catalytic chamber with the active sites is on the inside of the barrel.</text>
</comment>
<comment type="function">
    <text evidence="5">Non-catalytic component of the proteasome, a multicatalytic proteinase complex which is characterized by its ability to cleave peptides with Arg, Phe, Tyr, Leu, and Glu adjacent to the leaving group at neutral or slightly basic pH. The proteasome has an ATP-dependent proteolytic activity.</text>
</comment>